<reference evidence="2" key="1">
    <citation type="submission" date="2025-08" db="UniProtKB">
        <authorList>
            <consortium name="RefSeq"/>
        </authorList>
    </citation>
    <scope>IDENTIFICATION</scope>
</reference>
<organism evidence="1 2">
    <name type="scientific">Echinops telfairi</name>
    <name type="common">Lesser hedgehog tenrec</name>
    <dbReference type="NCBI Taxonomy" id="9371"/>
    <lineage>
        <taxon>Eukaryota</taxon>
        <taxon>Metazoa</taxon>
        <taxon>Chordata</taxon>
        <taxon>Craniata</taxon>
        <taxon>Vertebrata</taxon>
        <taxon>Euteleostomi</taxon>
        <taxon>Mammalia</taxon>
        <taxon>Eutheria</taxon>
        <taxon>Afrotheria</taxon>
        <taxon>Tenrecidae</taxon>
        <taxon>Tenrecinae</taxon>
        <taxon>Echinops</taxon>
    </lineage>
</organism>
<name>A0AC55DI69_ECHTE</name>
<dbReference type="Proteomes" id="UP000694863">
    <property type="component" value="Unplaced"/>
</dbReference>
<evidence type="ECO:0000313" key="2">
    <source>
        <dbReference type="RefSeq" id="XP_045151441.1"/>
    </source>
</evidence>
<keyword evidence="1" id="KW-1185">Reference proteome</keyword>
<protein>
    <submittedName>
        <fullName evidence="2">Lipopolysaccharide-binding protein-like</fullName>
    </submittedName>
</protein>
<sequence>MMARHSCVVLALLLLLVEVSRFGEGASNPGFVARITRTGLDYARQYGVATLTRELSTMSLPDFSGKFKAGLLGNVHYDFYRLRLQHFDIRNLDLSLLPGHGLKATLSNNLSVSGKWKVKKGIVKLEGTFDLRVDGIFISVSLNLGKNPSGRPTASMTHCNSSIHHVDIDISGNLSWILNLFNEKIANKFKAIMQQKICKYVEESITSHLNPYLQTLPVTLMIDEVAGIDYSLIDAPQVTSQGLDTPFKGEFFSRSRRSPVPFDAPAMEIPQEHDRMVYFAVSEYVFNTASLMYHQAGRMNFTLREEHIEQLRNQSTISRLRGQLSNPSCQTSKSTSLLRVLSCFSSSSLLILLQTPLDSMLHLHTNSFRAVVPRLARLYPNMKMELEGSPESAPVLMFSPGNVNFMPVVTIQAFVLLPNSLERKPLFQLRASTNVSATINVASSRITGSVNPGSQLKLELKHSNVGHFNVQLMEAFFNYYATHTIYPILNAKLEKGFPLPLPRDTFLNSLVLQIHKNFLLLGANID</sequence>
<accession>A0AC55DI69</accession>
<dbReference type="RefSeq" id="XP_045151441.1">
    <property type="nucleotide sequence ID" value="XM_045295506.1"/>
</dbReference>
<gene>
    <name evidence="2" type="primary">LOC123522309</name>
</gene>
<evidence type="ECO:0000313" key="1">
    <source>
        <dbReference type="Proteomes" id="UP000694863"/>
    </source>
</evidence>
<proteinExistence type="predicted"/>